<feature type="compositionally biased region" description="Polar residues" evidence="1">
    <location>
        <begin position="58"/>
        <end position="93"/>
    </location>
</feature>
<dbReference type="AlphaFoldDB" id="A0A316V7V9"/>
<feature type="compositionally biased region" description="Polar residues" evidence="1">
    <location>
        <begin position="127"/>
        <end position="149"/>
    </location>
</feature>
<accession>A0A316V7V9</accession>
<reference evidence="2 3" key="1">
    <citation type="journal article" date="2018" name="Mol. Biol. Evol.">
        <title>Broad Genomic Sampling Reveals a Smut Pathogenic Ancestry of the Fungal Clade Ustilaginomycotina.</title>
        <authorList>
            <person name="Kijpornyongpan T."/>
            <person name="Mondo S.J."/>
            <person name="Barry K."/>
            <person name="Sandor L."/>
            <person name="Lee J."/>
            <person name="Lipzen A."/>
            <person name="Pangilinan J."/>
            <person name="LaButti K."/>
            <person name="Hainaut M."/>
            <person name="Henrissat B."/>
            <person name="Grigoriev I.V."/>
            <person name="Spatafora J.W."/>
            <person name="Aime M.C."/>
        </authorList>
    </citation>
    <scope>NUCLEOTIDE SEQUENCE [LARGE SCALE GENOMIC DNA]</scope>
    <source>
        <strain evidence="2 3">MCA 3882</strain>
    </source>
</reference>
<evidence type="ECO:0000313" key="3">
    <source>
        <dbReference type="Proteomes" id="UP000245771"/>
    </source>
</evidence>
<dbReference type="RefSeq" id="XP_025353999.1">
    <property type="nucleotide sequence ID" value="XM_025502626.1"/>
</dbReference>
<dbReference type="GeneID" id="37024407"/>
<dbReference type="Proteomes" id="UP000245771">
    <property type="component" value="Unassembled WGS sequence"/>
</dbReference>
<gene>
    <name evidence="2" type="ORF">FA14DRAFT_64725</name>
</gene>
<feature type="compositionally biased region" description="Polar residues" evidence="1">
    <location>
        <begin position="284"/>
        <end position="296"/>
    </location>
</feature>
<evidence type="ECO:0000256" key="1">
    <source>
        <dbReference type="SAM" id="MobiDB-lite"/>
    </source>
</evidence>
<feature type="compositionally biased region" description="Polar residues" evidence="1">
    <location>
        <begin position="509"/>
        <end position="520"/>
    </location>
</feature>
<organism evidence="2 3">
    <name type="scientific">Meira miltonrushii</name>
    <dbReference type="NCBI Taxonomy" id="1280837"/>
    <lineage>
        <taxon>Eukaryota</taxon>
        <taxon>Fungi</taxon>
        <taxon>Dikarya</taxon>
        <taxon>Basidiomycota</taxon>
        <taxon>Ustilaginomycotina</taxon>
        <taxon>Exobasidiomycetes</taxon>
        <taxon>Exobasidiales</taxon>
        <taxon>Brachybasidiaceae</taxon>
        <taxon>Meira</taxon>
    </lineage>
</organism>
<keyword evidence="3" id="KW-1185">Reference proteome</keyword>
<feature type="region of interest" description="Disordered" evidence="1">
    <location>
        <begin position="324"/>
        <end position="349"/>
    </location>
</feature>
<feature type="compositionally biased region" description="Polar residues" evidence="1">
    <location>
        <begin position="368"/>
        <end position="400"/>
    </location>
</feature>
<name>A0A316V7V9_9BASI</name>
<proteinExistence type="predicted"/>
<feature type="region of interest" description="Disordered" evidence="1">
    <location>
        <begin position="50"/>
        <end position="149"/>
    </location>
</feature>
<evidence type="ECO:0000313" key="2">
    <source>
        <dbReference type="EMBL" id="PWN33697.1"/>
    </source>
</evidence>
<dbReference type="InParanoid" id="A0A316V7V9"/>
<feature type="compositionally biased region" description="Low complexity" evidence="1">
    <location>
        <begin position="105"/>
        <end position="120"/>
    </location>
</feature>
<feature type="region of interest" description="Disordered" evidence="1">
    <location>
        <begin position="272"/>
        <end position="310"/>
    </location>
</feature>
<dbReference type="OrthoDB" id="2555336at2759"/>
<feature type="region of interest" description="Disordered" evidence="1">
    <location>
        <begin position="496"/>
        <end position="520"/>
    </location>
</feature>
<dbReference type="EMBL" id="KZ819604">
    <property type="protein sequence ID" value="PWN33697.1"/>
    <property type="molecule type" value="Genomic_DNA"/>
</dbReference>
<sequence>MIDAISSSNHQPVTMEENGEPRLFVHIPIQWPSARKSVSSTETNKLQNLFIDPKDETYPSSCSSSTRPKMSTRSLSNRQYTSTKQIAAAVSTQKENRKRRSRVVSTDSNSSSSSFSTSTTSEDEQKINTSDSQQEQQKFATLPKSQANTMRKILERRRHARSNSVPDAPARSLHVDTFLPLHLPPPDLCAKSPLLSYPCSWWPTEDDKETKSVKEVNKESTSSSLPIVNAELRRSESLASFISAHSDGSWHGDHGDDDPDGQLARALGEALEKDQVDSNEDGDVSNNYQETSNAKDSTQHGHGPLQISTYDYDEEDDHNKVPHAHVTTASSSKGKEATKAEEEQDIAKSAGPLMQRLANYMFNLSMFGTDQNDQSSPLESGMSHSQSDGHLPLSSPSSLNAERKAKQVGRYRLGSSIRSRAATIAGDIDLLAHGEVVQEDMDKASGLWSLWRWIIPDIDSYMNDSAVGSEKDSQAMKRNVSVPSLVSGYSLDTVEEDEWDEEEHHSNKVESSPTPSANFKSLSPPQLCYAESYLRDSGFGLKSFESSAFNEFNLSGEVPAKILSIRNHLPTSILVRTEDVLGKQGDKAAKHSSSDPSPLWDNRLVEEPYERTWGSMLGLSVY</sequence>
<feature type="region of interest" description="Disordered" evidence="1">
    <location>
        <begin position="368"/>
        <end position="406"/>
    </location>
</feature>
<protein>
    <submittedName>
        <fullName evidence="2">Uncharacterized protein</fullName>
    </submittedName>
</protein>